<dbReference type="Pfam" id="PF00929">
    <property type="entry name" value="RNase_T"/>
    <property type="match status" value="1"/>
</dbReference>
<proteinExistence type="predicted"/>
<feature type="compositionally biased region" description="Pro residues" evidence="4">
    <location>
        <begin position="287"/>
        <end position="296"/>
    </location>
</feature>
<dbReference type="SUPFAM" id="SSF53098">
    <property type="entry name" value="Ribonuclease H-like"/>
    <property type="match status" value="1"/>
</dbReference>
<dbReference type="CDD" id="cd06127">
    <property type="entry name" value="DEDDh"/>
    <property type="match status" value="1"/>
</dbReference>
<dbReference type="PANTHER" id="PTHR30231:SF4">
    <property type="entry name" value="PROTEIN NEN2"/>
    <property type="match status" value="1"/>
</dbReference>
<keyword evidence="2" id="KW-0378">Hydrolase</keyword>
<dbReference type="AlphaFoldDB" id="A0A810L5P2"/>
<dbReference type="InterPro" id="IPR036397">
    <property type="entry name" value="RNaseH_sf"/>
</dbReference>
<evidence type="ECO:0000313" key="7">
    <source>
        <dbReference type="EMBL" id="BCJ29428.1"/>
    </source>
</evidence>
<dbReference type="GO" id="GO:0005829">
    <property type="term" value="C:cytosol"/>
    <property type="evidence" value="ECO:0007669"/>
    <property type="project" value="TreeGrafter"/>
</dbReference>
<name>A0A810L5P2_9ACTN</name>
<gene>
    <name evidence="7" type="ORF">Asera_35360</name>
</gene>
<feature type="domain" description="Exonuclease" evidence="6">
    <location>
        <begin position="356"/>
        <end position="511"/>
    </location>
</feature>
<dbReference type="FunFam" id="3.30.420.10:FF:000045">
    <property type="entry name" value="3'-5' exonuclease DinG"/>
    <property type="match status" value="1"/>
</dbReference>
<evidence type="ECO:0000256" key="3">
    <source>
        <dbReference type="ARBA" id="ARBA00022839"/>
    </source>
</evidence>
<reference evidence="7" key="1">
    <citation type="submission" date="2020-08" db="EMBL/GenBank/DDBJ databases">
        <title>Whole genome shotgun sequence of Actinocatenispora sera NBRC 101916.</title>
        <authorList>
            <person name="Komaki H."/>
            <person name="Tamura T."/>
        </authorList>
    </citation>
    <scope>NUCLEOTIDE SEQUENCE</scope>
    <source>
        <strain evidence="7">NBRC 101916</strain>
    </source>
</reference>
<organism evidence="7 8">
    <name type="scientific">Actinocatenispora sera</name>
    <dbReference type="NCBI Taxonomy" id="390989"/>
    <lineage>
        <taxon>Bacteria</taxon>
        <taxon>Bacillati</taxon>
        <taxon>Actinomycetota</taxon>
        <taxon>Actinomycetes</taxon>
        <taxon>Micromonosporales</taxon>
        <taxon>Micromonosporaceae</taxon>
        <taxon>Actinocatenispora</taxon>
    </lineage>
</organism>
<dbReference type="InterPro" id="IPR012337">
    <property type="entry name" value="RNaseH-like_sf"/>
</dbReference>
<keyword evidence="5" id="KW-0812">Transmembrane</keyword>
<evidence type="ECO:0000259" key="6">
    <source>
        <dbReference type="SMART" id="SM00479"/>
    </source>
</evidence>
<dbReference type="SMART" id="SM00479">
    <property type="entry name" value="EXOIII"/>
    <property type="match status" value="1"/>
</dbReference>
<keyword evidence="8" id="KW-1185">Reference proteome</keyword>
<evidence type="ECO:0000256" key="1">
    <source>
        <dbReference type="ARBA" id="ARBA00022722"/>
    </source>
</evidence>
<keyword evidence="5" id="KW-0472">Membrane</keyword>
<dbReference type="GO" id="GO:0003676">
    <property type="term" value="F:nucleic acid binding"/>
    <property type="evidence" value="ECO:0007669"/>
    <property type="project" value="InterPro"/>
</dbReference>
<feature type="compositionally biased region" description="Low complexity" evidence="4">
    <location>
        <begin position="297"/>
        <end position="306"/>
    </location>
</feature>
<dbReference type="Proteomes" id="UP000680750">
    <property type="component" value="Chromosome"/>
</dbReference>
<evidence type="ECO:0000256" key="5">
    <source>
        <dbReference type="SAM" id="Phobius"/>
    </source>
</evidence>
<accession>A0A810L5P2</accession>
<keyword evidence="5" id="KW-1133">Transmembrane helix</keyword>
<feature type="compositionally biased region" description="Pro residues" evidence="4">
    <location>
        <begin position="307"/>
        <end position="316"/>
    </location>
</feature>
<dbReference type="GO" id="GO:0008408">
    <property type="term" value="F:3'-5' exonuclease activity"/>
    <property type="evidence" value="ECO:0007669"/>
    <property type="project" value="TreeGrafter"/>
</dbReference>
<feature type="transmembrane region" description="Helical" evidence="5">
    <location>
        <begin position="33"/>
        <end position="66"/>
    </location>
</feature>
<keyword evidence="1" id="KW-0540">Nuclease</keyword>
<dbReference type="Gene3D" id="3.30.420.10">
    <property type="entry name" value="Ribonuclease H-like superfamily/Ribonuclease H"/>
    <property type="match status" value="1"/>
</dbReference>
<keyword evidence="3" id="KW-0269">Exonuclease</keyword>
<dbReference type="EMBL" id="AP023354">
    <property type="protein sequence ID" value="BCJ29428.1"/>
    <property type="molecule type" value="Genomic_DNA"/>
</dbReference>
<protein>
    <recommendedName>
        <fullName evidence="6">Exonuclease domain-containing protein</fullName>
    </recommendedName>
</protein>
<evidence type="ECO:0000313" key="8">
    <source>
        <dbReference type="Proteomes" id="UP000680750"/>
    </source>
</evidence>
<dbReference type="PANTHER" id="PTHR30231">
    <property type="entry name" value="DNA POLYMERASE III SUBUNIT EPSILON"/>
    <property type="match status" value="1"/>
</dbReference>
<dbReference type="KEGG" id="aser:Asera_35360"/>
<evidence type="ECO:0000256" key="4">
    <source>
        <dbReference type="SAM" id="MobiDB-lite"/>
    </source>
</evidence>
<sequence length="514" mass="55137">MLETTGTDATRLEPTGPGDLVEQLNQAGRRHLWWPWVAAAVVIVAAVSGVGGLVVLPLGAVGVVWLALWERARRTAVAFYDVTGPAATWFQGLVDGYPPLVGMAGAWRIQASGTVTGTYQYKINSGASNVVRRVAASFTLAPRTTLVTNIAVPSVRCGRDALLFLPDRVLVCSGRSWSDVAYGELRVSMNPTRFIESGGVPRDGTRVGSTWRYVNVKGGPDRRYKNNRQLPVMLYGTLEFWSTTGLRWIIDCSRVDAARWLSSVVAVAGPAVPPAPPASPASRPAPGLQPRPPIRPRPSVSVLTPSVAPPAPPRIPVQPSSEVHERTRFARPGKSGILFAYGDLDHADGLVRVGGPYAVIDLETTGLSAARGDRVVELAIARVDASGRIEDEYATLINPDGRDTGPVFIHGISNDQVRDAPRFREVVDEVLNRLDGCVVVAHNAAFEEGFLAAELRRTGITVGPLPALCTLWLAQQTLTAPNFKLATLARHAGVAMPDAHAALGMSARWQLCCR</sequence>
<dbReference type="InterPro" id="IPR013520">
    <property type="entry name" value="Ribonucl_H"/>
</dbReference>
<evidence type="ECO:0000256" key="2">
    <source>
        <dbReference type="ARBA" id="ARBA00022801"/>
    </source>
</evidence>
<feature type="region of interest" description="Disordered" evidence="4">
    <location>
        <begin position="272"/>
        <end position="326"/>
    </location>
</feature>